<dbReference type="EMBL" id="SACS01000007">
    <property type="protein sequence ID" value="RVU39973.1"/>
    <property type="molecule type" value="Genomic_DNA"/>
</dbReference>
<dbReference type="AlphaFoldDB" id="A0A437QZU0"/>
<reference evidence="1 2" key="1">
    <citation type="submission" date="2019-01" db="EMBL/GenBank/DDBJ databases">
        <authorList>
            <person name="Chen W.-M."/>
        </authorList>
    </citation>
    <scope>NUCLEOTIDE SEQUENCE [LARGE SCALE GENOMIC DNA]</scope>
    <source>
        <strain evidence="1 2">KYPC3</strain>
    </source>
</reference>
<organism evidence="1 2">
    <name type="scientific">Rheinheimera riviphila</name>
    <dbReference type="NCBI Taxonomy" id="1834037"/>
    <lineage>
        <taxon>Bacteria</taxon>
        <taxon>Pseudomonadati</taxon>
        <taxon>Pseudomonadota</taxon>
        <taxon>Gammaproteobacteria</taxon>
        <taxon>Chromatiales</taxon>
        <taxon>Chromatiaceae</taxon>
        <taxon>Rheinheimera</taxon>
    </lineage>
</organism>
<accession>A0A437QZU0</accession>
<protein>
    <submittedName>
        <fullName evidence="1">Uncharacterized protein</fullName>
    </submittedName>
</protein>
<dbReference type="Proteomes" id="UP000283077">
    <property type="component" value="Unassembled WGS sequence"/>
</dbReference>
<keyword evidence="2" id="KW-1185">Reference proteome</keyword>
<name>A0A437QZU0_9GAMM</name>
<proteinExistence type="predicted"/>
<dbReference type="RefSeq" id="WP_127698702.1">
    <property type="nucleotide sequence ID" value="NZ_SACS01000007.1"/>
</dbReference>
<dbReference type="OrthoDB" id="6196417at2"/>
<evidence type="ECO:0000313" key="1">
    <source>
        <dbReference type="EMBL" id="RVU39973.1"/>
    </source>
</evidence>
<evidence type="ECO:0000313" key="2">
    <source>
        <dbReference type="Proteomes" id="UP000283077"/>
    </source>
</evidence>
<sequence>MPNDFIISYSDNANFDQITKLERALEAIGPGPVQMEADEQYFSATLNWGVSLRDLANLKGKLNSTVPIVVGVFVDDAKAVELDNFYWSRAFTDLVRQSARTYWGNWGLNQQVVAGAVGFIDPQGRTFTKVADLPNASIQQLTGPAAWSIETSSVKQTESSIDFKGGYFDPSSGTEVTVGLDVAWTFAKEGSIASNATISSQASVNDFGVAMQNNFAWLLEKARSVGYATQDGGIRQGFGVITQVRNCRGVMNLGSKNANSSFSVVGSVDGVNAMTGTGKANASVNGSYKEINKTSAFESWLWPAEANQAAAAEVGLCYQFASYHGKQIMPTWIQQLDNFRLVFDNSHGGTYIGHCTVEFRTTDDPNIRRLETSVPGGQVKTLDNIPLNALDVAITVQFTAGDTFHFMVDAPLTTWLSGNSTIDLSGVWPWGSKAQFRDNSGQL</sequence>
<comment type="caution">
    <text evidence="1">The sequence shown here is derived from an EMBL/GenBank/DDBJ whole genome shotgun (WGS) entry which is preliminary data.</text>
</comment>
<gene>
    <name evidence="1" type="ORF">EOE67_08680</name>
</gene>